<evidence type="ECO:0000313" key="2">
    <source>
        <dbReference type="Proteomes" id="UP001311915"/>
    </source>
</evidence>
<proteinExistence type="predicted"/>
<accession>A0AAV9KS95</accession>
<organism evidence="1 2">
    <name type="scientific">Solanum pinnatisectum</name>
    <name type="common">tansyleaf nightshade</name>
    <dbReference type="NCBI Taxonomy" id="50273"/>
    <lineage>
        <taxon>Eukaryota</taxon>
        <taxon>Viridiplantae</taxon>
        <taxon>Streptophyta</taxon>
        <taxon>Embryophyta</taxon>
        <taxon>Tracheophyta</taxon>
        <taxon>Spermatophyta</taxon>
        <taxon>Magnoliopsida</taxon>
        <taxon>eudicotyledons</taxon>
        <taxon>Gunneridae</taxon>
        <taxon>Pentapetalae</taxon>
        <taxon>asterids</taxon>
        <taxon>lamiids</taxon>
        <taxon>Solanales</taxon>
        <taxon>Solanaceae</taxon>
        <taxon>Solanoideae</taxon>
        <taxon>Solaneae</taxon>
        <taxon>Solanum</taxon>
    </lineage>
</organism>
<dbReference type="InterPro" id="IPR036879">
    <property type="entry name" value="TF_MADSbox_sf"/>
</dbReference>
<dbReference type="EMBL" id="JAWPEI010000009">
    <property type="protein sequence ID" value="KAK4716181.1"/>
    <property type="molecule type" value="Genomic_DNA"/>
</dbReference>
<sequence length="138" mass="16115">MTGKGYFGLLEMLIRESEKNLQKKLALLCKKAYKLSILCHVKASIVPFTTGKTNIFAWLSLTKANDIVNYYLDFPEKQRQHKLVEHEAYLQSIVNDREKDIRELEKMVVEKEMENIFNQLVGGRKRFDEFDVSDIKGL</sequence>
<dbReference type="GO" id="GO:0046983">
    <property type="term" value="F:protein dimerization activity"/>
    <property type="evidence" value="ECO:0007669"/>
    <property type="project" value="InterPro"/>
</dbReference>
<protein>
    <submittedName>
        <fullName evidence="1">Uncharacterized protein</fullName>
    </submittedName>
</protein>
<comment type="caution">
    <text evidence="1">The sequence shown here is derived from an EMBL/GenBank/DDBJ whole genome shotgun (WGS) entry which is preliminary data.</text>
</comment>
<name>A0AAV9KS95_9SOLN</name>
<dbReference type="SUPFAM" id="SSF55455">
    <property type="entry name" value="SRF-like"/>
    <property type="match status" value="1"/>
</dbReference>
<dbReference type="Gene3D" id="3.40.1810.10">
    <property type="entry name" value="Transcription factor, MADS-box"/>
    <property type="match status" value="1"/>
</dbReference>
<keyword evidence="2" id="KW-1185">Reference proteome</keyword>
<dbReference type="GO" id="GO:0003677">
    <property type="term" value="F:DNA binding"/>
    <property type="evidence" value="ECO:0007669"/>
    <property type="project" value="InterPro"/>
</dbReference>
<evidence type="ECO:0000313" key="1">
    <source>
        <dbReference type="EMBL" id="KAK4716181.1"/>
    </source>
</evidence>
<reference evidence="1 2" key="1">
    <citation type="submission" date="2023-10" db="EMBL/GenBank/DDBJ databases">
        <title>Genome-Wide Identification Analysis in wild type Solanum Pinnatisectum Reveals Some Genes Defensing Phytophthora Infestans.</title>
        <authorList>
            <person name="Sun C."/>
        </authorList>
    </citation>
    <scope>NUCLEOTIDE SEQUENCE [LARGE SCALE GENOMIC DNA]</scope>
    <source>
        <strain evidence="1">LQN</strain>
        <tissue evidence="1">Leaf</tissue>
    </source>
</reference>
<dbReference type="AlphaFoldDB" id="A0AAV9KS95"/>
<gene>
    <name evidence="1" type="ORF">R3W88_014519</name>
</gene>
<dbReference type="Proteomes" id="UP001311915">
    <property type="component" value="Unassembled WGS sequence"/>
</dbReference>